<dbReference type="AlphaFoldDB" id="A0A2H1EH88"/>
<name>A0A2H1EH88_9ARCH</name>
<dbReference type="InterPro" id="IPR001130">
    <property type="entry name" value="TatD-like"/>
</dbReference>
<feature type="binding site" evidence="4">
    <location>
        <position position="203"/>
    </location>
    <ligand>
        <name>a divalent metal cation</name>
        <dbReference type="ChEBI" id="CHEBI:60240"/>
        <label>1</label>
    </ligand>
</feature>
<evidence type="ECO:0000256" key="1">
    <source>
        <dbReference type="ARBA" id="ARBA00009275"/>
    </source>
</evidence>
<feature type="binding site" evidence="4">
    <location>
        <position position="132"/>
    </location>
    <ligand>
        <name>a divalent metal cation</name>
        <dbReference type="ChEBI" id="CHEBI:60240"/>
        <label>2</label>
    </ligand>
</feature>
<comment type="similarity">
    <text evidence="1">Belongs to the metallo-dependent hydrolases superfamily. TatD-type hydrolase family.</text>
</comment>
<evidence type="ECO:0000313" key="5">
    <source>
        <dbReference type="EMBL" id="SHO44978.1"/>
    </source>
</evidence>
<feature type="binding site" evidence="4">
    <location>
        <position position="11"/>
    </location>
    <ligand>
        <name>a divalent metal cation</name>
        <dbReference type="ChEBI" id="CHEBI:60240"/>
        <label>1</label>
    </ligand>
</feature>
<reference evidence="6" key="1">
    <citation type="submission" date="2016-12" db="EMBL/GenBank/DDBJ databases">
        <authorList>
            <person name="Herbold C."/>
        </authorList>
    </citation>
    <scope>NUCLEOTIDE SEQUENCE [LARGE SCALE GENOMIC DNA]</scope>
</reference>
<feature type="binding site" evidence="4">
    <location>
        <position position="13"/>
    </location>
    <ligand>
        <name>a divalent metal cation</name>
        <dbReference type="ChEBI" id="CHEBI:60240"/>
        <label>1</label>
    </ligand>
</feature>
<evidence type="ECO:0000256" key="2">
    <source>
        <dbReference type="ARBA" id="ARBA00022723"/>
    </source>
</evidence>
<dbReference type="PANTHER" id="PTHR46317">
    <property type="entry name" value="HYDROLASE OF PHP SUPERFAMILY-RELATED PROTEIN"/>
    <property type="match status" value="1"/>
</dbReference>
<dbReference type="EMBL" id="FRFC01000003">
    <property type="protein sequence ID" value="SHO44978.1"/>
    <property type="molecule type" value="Genomic_DNA"/>
</dbReference>
<organism evidence="5 6">
    <name type="scientific">Nitrosotalea sinensis</name>
    <dbReference type="NCBI Taxonomy" id="1499975"/>
    <lineage>
        <taxon>Archaea</taxon>
        <taxon>Nitrososphaerota</taxon>
        <taxon>Nitrososphaeria</taxon>
        <taxon>Nitrosotaleales</taxon>
        <taxon>Nitrosotaleaceae</taxon>
        <taxon>Nitrosotalea</taxon>
    </lineage>
</organism>
<dbReference type="SUPFAM" id="SSF51556">
    <property type="entry name" value="Metallo-dependent hydrolases"/>
    <property type="match status" value="1"/>
</dbReference>
<dbReference type="PANTHER" id="PTHR46317:SF1">
    <property type="entry name" value="HYDROLASE, TATD FAMILY"/>
    <property type="match status" value="1"/>
</dbReference>
<dbReference type="GO" id="GO:0016788">
    <property type="term" value="F:hydrolase activity, acting on ester bonds"/>
    <property type="evidence" value="ECO:0007669"/>
    <property type="project" value="InterPro"/>
</dbReference>
<sequence>MYQMAWLTDAHIHLSDPEYSGDMEYIITAMDKMKMRACCVSMDNSSSLSTLELGKRSPLVLPFIGIHPEKADDDLDAMISLVTKNSDKISGIGEIGLDKTYVSDEQGFARQVKVFQELLLLAEKLGKPVSIHSRKTLDEIFSILSSYSIPGVLLHWFSGSKKQLQQAMDLGCFVSYGPAMVYSQDKQVLLLQTSPDKILLETDGPVRFSRCFGFKSAQITFLPSVLFCAANLLGKSYDEMLHAIEKNMNSYLGV</sequence>
<keyword evidence="2 4" id="KW-0479">Metal-binding</keyword>
<protein>
    <submittedName>
        <fullName evidence="5">Hydrolase, TatD family</fullName>
    </submittedName>
</protein>
<dbReference type="CDD" id="cd01310">
    <property type="entry name" value="TatD_DNAse"/>
    <property type="match status" value="1"/>
</dbReference>
<dbReference type="InterPro" id="IPR018228">
    <property type="entry name" value="DNase_TatD-rel_CS"/>
</dbReference>
<dbReference type="Proteomes" id="UP000232412">
    <property type="component" value="Unassembled WGS sequence"/>
</dbReference>
<dbReference type="Gene3D" id="3.20.20.140">
    <property type="entry name" value="Metal-dependent hydrolases"/>
    <property type="match status" value="1"/>
</dbReference>
<evidence type="ECO:0000256" key="4">
    <source>
        <dbReference type="PIRSR" id="PIRSR005902-1"/>
    </source>
</evidence>
<keyword evidence="6" id="KW-1185">Reference proteome</keyword>
<proteinExistence type="inferred from homology"/>
<dbReference type="Pfam" id="PF01026">
    <property type="entry name" value="TatD_DNase"/>
    <property type="match status" value="1"/>
</dbReference>
<dbReference type="PIRSF" id="PIRSF005902">
    <property type="entry name" value="DNase_TatD"/>
    <property type="match status" value="1"/>
</dbReference>
<evidence type="ECO:0000256" key="3">
    <source>
        <dbReference type="ARBA" id="ARBA00022801"/>
    </source>
</evidence>
<keyword evidence="3 5" id="KW-0378">Hydrolase</keyword>
<feature type="binding site" evidence="4">
    <location>
        <position position="155"/>
    </location>
    <ligand>
        <name>a divalent metal cation</name>
        <dbReference type="ChEBI" id="CHEBI:60240"/>
        <label>2</label>
    </ligand>
</feature>
<dbReference type="PROSITE" id="PS01090">
    <property type="entry name" value="TATD_2"/>
    <property type="match status" value="1"/>
</dbReference>
<evidence type="ECO:0000313" key="6">
    <source>
        <dbReference type="Proteomes" id="UP000232412"/>
    </source>
</evidence>
<feature type="binding site" evidence="4">
    <location>
        <position position="94"/>
    </location>
    <ligand>
        <name>a divalent metal cation</name>
        <dbReference type="ChEBI" id="CHEBI:60240"/>
        <label>1</label>
    </ligand>
</feature>
<dbReference type="InterPro" id="IPR032466">
    <property type="entry name" value="Metal_Hydrolase"/>
</dbReference>
<gene>
    <name evidence="5" type="ORF">NSIN_20496</name>
</gene>
<accession>A0A2H1EH88</accession>
<dbReference type="GO" id="GO:0046872">
    <property type="term" value="F:metal ion binding"/>
    <property type="evidence" value="ECO:0007669"/>
    <property type="project" value="UniProtKB-KW"/>
</dbReference>